<protein>
    <recommendedName>
        <fullName evidence="3">Restriction endonuclease</fullName>
    </recommendedName>
</protein>
<accession>A0ABS6XGY1</accession>
<proteinExistence type="predicted"/>
<comment type="caution">
    <text evidence="1">The sequence shown here is derived from an EMBL/GenBank/DDBJ whole genome shotgun (WGS) entry which is preliminary data.</text>
</comment>
<sequence>MRKISIKNLVEFRQRSERSKLTFLNNIRKDKKANPDESGGDYWVSCLSAISNVFGTEDTSLINQKIDVLRNKIKETEHTNNKNRWQKNIDILQNFEDFDFKSIKPDSNLIFHKKSDLNSIINLDGIPIESKPHHVFSYTNKDQKEVGAVWFIAKKNGYKKNELGMFCDIMHRSLTMHYSDKYKINPAYCIAVDVFNCQDVNFSQLLSGEVSILLGTTVDEIKKLLTK</sequence>
<dbReference type="EMBL" id="JAHWXQ010000008">
    <property type="protein sequence ID" value="MBW3366924.1"/>
    <property type="molecule type" value="Genomic_DNA"/>
</dbReference>
<evidence type="ECO:0000313" key="2">
    <source>
        <dbReference type="Proteomes" id="UP000774935"/>
    </source>
</evidence>
<dbReference type="Proteomes" id="UP000774935">
    <property type="component" value="Unassembled WGS sequence"/>
</dbReference>
<evidence type="ECO:0008006" key="3">
    <source>
        <dbReference type="Google" id="ProtNLM"/>
    </source>
</evidence>
<evidence type="ECO:0000313" key="1">
    <source>
        <dbReference type="EMBL" id="MBW3366924.1"/>
    </source>
</evidence>
<keyword evidence="2" id="KW-1185">Reference proteome</keyword>
<name>A0ABS6XGY1_9BACT</name>
<gene>
    <name evidence="1" type="ORF">KYK27_17830</name>
</gene>
<dbReference type="RefSeq" id="WP_199111670.1">
    <property type="nucleotide sequence ID" value="NZ_JAHWXQ010000008.1"/>
</dbReference>
<organism evidence="1 2">
    <name type="scientific">Pontibacter populi</name>
    <dbReference type="NCBI Taxonomy" id="890055"/>
    <lineage>
        <taxon>Bacteria</taxon>
        <taxon>Pseudomonadati</taxon>
        <taxon>Bacteroidota</taxon>
        <taxon>Cytophagia</taxon>
        <taxon>Cytophagales</taxon>
        <taxon>Hymenobacteraceae</taxon>
        <taxon>Pontibacter</taxon>
    </lineage>
</organism>
<reference evidence="1 2" key="1">
    <citation type="submission" date="2021-07" db="EMBL/GenBank/DDBJ databases">
        <authorList>
            <person name="Kim M.K."/>
        </authorList>
    </citation>
    <scope>NUCLEOTIDE SEQUENCE [LARGE SCALE GENOMIC DNA]</scope>
    <source>
        <strain evidence="1 2">HLY7-15</strain>
    </source>
</reference>